<dbReference type="RefSeq" id="WP_309482555.1">
    <property type="nucleotide sequence ID" value="NZ_CP133720.1"/>
</dbReference>
<reference evidence="1" key="1">
    <citation type="submission" date="2023-09" db="EMBL/GenBank/DDBJ databases">
        <title>Undibacterium sp. 20NA77.5 isolated from freshwater.</title>
        <authorList>
            <person name="Le V."/>
            <person name="Ko S.-R."/>
            <person name="Ahn C.-Y."/>
            <person name="Oh H.-M."/>
        </authorList>
    </citation>
    <scope>NUCLEOTIDE SEQUENCE</scope>
    <source>
        <strain evidence="1">20NA77.5</strain>
    </source>
</reference>
<evidence type="ECO:0000313" key="2">
    <source>
        <dbReference type="Proteomes" id="UP001181355"/>
    </source>
</evidence>
<name>A0ABY9RIN4_9BURK</name>
<accession>A0ABY9RIN4</accession>
<proteinExistence type="predicted"/>
<organism evidence="1 2">
    <name type="scientific">Undibacterium cyanobacteriorum</name>
    <dbReference type="NCBI Taxonomy" id="3073561"/>
    <lineage>
        <taxon>Bacteria</taxon>
        <taxon>Pseudomonadati</taxon>
        <taxon>Pseudomonadota</taxon>
        <taxon>Betaproteobacteria</taxon>
        <taxon>Burkholderiales</taxon>
        <taxon>Oxalobacteraceae</taxon>
        <taxon>Undibacterium</taxon>
    </lineage>
</organism>
<evidence type="ECO:0000313" key="1">
    <source>
        <dbReference type="EMBL" id="WMW81065.1"/>
    </source>
</evidence>
<gene>
    <name evidence="1" type="ORF">RF679_01995</name>
</gene>
<keyword evidence="2" id="KW-1185">Reference proteome</keyword>
<dbReference type="EMBL" id="CP133720">
    <property type="protein sequence ID" value="WMW81065.1"/>
    <property type="molecule type" value="Genomic_DNA"/>
</dbReference>
<sequence length="129" mass="14856">MNEKQLREELDAVYGSLSWKLTAPLRHLSAAVRRYIVRPLSPRLYIHHLGLYVIRRPRLLQFIEKLASLIPGLPQRIQRFQDRIAQQVAAELALKEVAEPEVEVIVQPTLSANARALHLELLHMINKKA</sequence>
<dbReference type="Proteomes" id="UP001181355">
    <property type="component" value="Chromosome"/>
</dbReference>
<protein>
    <submittedName>
        <fullName evidence="1">Uncharacterized protein</fullName>
    </submittedName>
</protein>